<keyword evidence="2" id="KW-1185">Reference proteome</keyword>
<dbReference type="Proteomes" id="UP000094622">
    <property type="component" value="Unassembled WGS sequence"/>
</dbReference>
<protein>
    <submittedName>
        <fullName evidence="1">Uncharacterized protein</fullName>
    </submittedName>
</protein>
<evidence type="ECO:0000313" key="1">
    <source>
        <dbReference type="EMBL" id="ODN69426.1"/>
    </source>
</evidence>
<reference evidence="1 2" key="1">
    <citation type="submission" date="2016-07" db="EMBL/GenBank/DDBJ databases">
        <title>Draft Genome Sequence of Methylobrevis pamukkalensis PK2.</title>
        <authorList>
            <person name="Vasilenko O.V."/>
            <person name="Doronina N.V."/>
            <person name="Shmareva M.N."/>
            <person name="Tarlachkov S.V."/>
            <person name="Mustakhimov I."/>
            <person name="Trotsenko Y.A."/>
        </authorList>
    </citation>
    <scope>NUCLEOTIDE SEQUENCE [LARGE SCALE GENOMIC DNA]</scope>
    <source>
        <strain evidence="1 2">PK2</strain>
    </source>
</reference>
<sequence length="46" mass="4951">MKGAGFGRRPCPTKFVAVPAGNLLLFSAGEPCDLCFDCHDETIMSF</sequence>
<organism evidence="1 2">
    <name type="scientific">Methylobrevis pamukkalensis</name>
    <dbReference type="NCBI Taxonomy" id="1439726"/>
    <lineage>
        <taxon>Bacteria</taxon>
        <taxon>Pseudomonadati</taxon>
        <taxon>Pseudomonadota</taxon>
        <taxon>Alphaproteobacteria</taxon>
        <taxon>Hyphomicrobiales</taxon>
        <taxon>Pleomorphomonadaceae</taxon>
        <taxon>Methylobrevis</taxon>
    </lineage>
</organism>
<name>A0A1E3H0T2_9HYPH</name>
<accession>A0A1E3H0T2</accession>
<dbReference type="AlphaFoldDB" id="A0A1E3H0T2"/>
<proteinExistence type="predicted"/>
<evidence type="ECO:0000313" key="2">
    <source>
        <dbReference type="Proteomes" id="UP000094622"/>
    </source>
</evidence>
<dbReference type="EMBL" id="MCRJ01000091">
    <property type="protein sequence ID" value="ODN69426.1"/>
    <property type="molecule type" value="Genomic_DNA"/>
</dbReference>
<comment type="caution">
    <text evidence="1">The sequence shown here is derived from an EMBL/GenBank/DDBJ whole genome shotgun (WGS) entry which is preliminary data.</text>
</comment>
<gene>
    <name evidence="1" type="ORF">A6302_03264</name>
</gene>